<protein>
    <submittedName>
        <fullName evidence="10">Putative secreted protein (Por secretion system target)</fullName>
    </submittedName>
</protein>
<feature type="signal peptide" evidence="8">
    <location>
        <begin position="1"/>
        <end position="19"/>
    </location>
</feature>
<dbReference type="InterPro" id="IPR011050">
    <property type="entry name" value="Pectin_lyase_fold/virulence"/>
</dbReference>
<keyword evidence="7" id="KW-0998">Cell outer membrane</keyword>
<dbReference type="OrthoDB" id="8901262at2"/>
<keyword evidence="11" id="KW-1185">Reference proteome</keyword>
<dbReference type="InterPro" id="IPR006626">
    <property type="entry name" value="PbH1"/>
</dbReference>
<dbReference type="GO" id="GO:0009279">
    <property type="term" value="C:cell outer membrane"/>
    <property type="evidence" value="ECO:0007669"/>
    <property type="project" value="UniProtKB-SubCell"/>
</dbReference>
<evidence type="ECO:0000256" key="4">
    <source>
        <dbReference type="ARBA" id="ARBA00022525"/>
    </source>
</evidence>
<dbReference type="NCBIfam" id="NF041518">
    <property type="entry name" value="choice_anch_Q"/>
    <property type="match status" value="2"/>
</dbReference>
<dbReference type="EMBL" id="SLWK01000007">
    <property type="protein sequence ID" value="TCO07767.1"/>
    <property type="molecule type" value="Genomic_DNA"/>
</dbReference>
<organism evidence="10 11">
    <name type="scientific">Natronoflexus pectinivorans</name>
    <dbReference type="NCBI Taxonomy" id="682526"/>
    <lineage>
        <taxon>Bacteria</taxon>
        <taxon>Pseudomonadati</taxon>
        <taxon>Bacteroidota</taxon>
        <taxon>Bacteroidia</taxon>
        <taxon>Marinilabiliales</taxon>
        <taxon>Marinilabiliaceae</taxon>
        <taxon>Natronoflexus</taxon>
    </lineage>
</organism>
<dbReference type="PANTHER" id="PTHR11319:SF35">
    <property type="entry name" value="OUTER MEMBRANE PROTEIN PMPC-RELATED"/>
    <property type="match status" value="1"/>
</dbReference>
<sequence length="1292" mass="140012">MRILLLCFLYCASFISIEATNVFHVTPSAAGAGTSWSDAIHLQGALNLATAGDEIWVAGGVYKPTNTADRSISFVIPDGVKVYGGFNGTETQLSQRNWYLNKTILSGDIGQVSNHSDNSYHVVKIIGTSSNPISESTKFDGFYIQHGNANGVGDFSNGGGIYMEWASPIVMNVWLRNNVSSGVGGAVYGDENSSPKIANCILVENQSNGDGGAVFSNGGLRLINSLFYGNTSSSGAGAVRGSMQTLLLNSIVWGNFSPLGIQLSGVTASNSIVEGGYSGDGNISSDPLFFNAPNKDFRLRGSSPAINSGNNAYVESWHTVDYLGGSRVIESIVDIGPFEGAVITPYLVSPFNNSFLSAGTTDVSLEWNWTTGKPADVVGFELEYIVDGGSKIVVSNIPGNQLMQTIGGLSSTNRVEWRVGSVDVFGNKNWAGWFVFTIQRDRPVYVKPDGTGDGSSWSNASSLVGAINNYIHGDEIWVQSGIYKPTSSTNRNASFELKRGMKLYGGFAGNETSLNQRNWVKNKTILSGNIGDPDSETDNSFRVVTARGTAELPITFSATMDGFIIEGGYGNSETNFNDRGAAMRFEHASPIIVNCWFRDNYSLNFGGAVFTDGNSSPSFYNTIFSNNKSGRFGGAILANRDLLLVNCVLFGNQALTRGGAINGELIPQGGVSVINSIVWNNSAPSFPQMFQVTASHSIVDGGFTGVQIRSDNPQFLDPDESDFRINSLSPAINMGDNARIPAWLDKDFAQNQRIQGSHVDAGIFEGATPVPFPTAPLNNTLFTPEIVNVTLEWEWETEKPSTITHYRLQYQINNQHVETEEGIDSEFFELTGLKPADRVTWRVGAHDQSGDLLWSPWYNFGIRRDEPLFVRPNGTGDGSSWNDAIDLKNALSIASFGDSIWVAKGIYTPTNDGNREISFQLSDGVKVFGGFFGNETEFNQRDVVNNQSILSGLIGDDIKSFHVVKILGTTNHPVSSETILDGVIIQDGNASFSFNNNNLGGGIYLENANPVLANVWFRNNSATGNGGAVYADAMSNPVFANVIFTENSANDHGGAVFSNSSMRFYNCLFYNNHAGRMGGAMSASNSNLNHIHNSIFWGNRADQSFDHFRNIVVRSSIVEDGTGVNSLTDDPLFVDALNFEFNLQNESPAIDSGSTQHMPDWISFDFRGEPRVQGDMIDIGPFEFPVDDNGGDNGGDNGTNIENSQLLNASLQIIPNPVSRNQNINIVAERITDGTLYVSIYDLAGRLLHSEKLMVTNRVASLSSMDFNPGNYIVIIQTNDTVRPVTRQLIIR</sequence>
<evidence type="ECO:0000256" key="5">
    <source>
        <dbReference type="ARBA" id="ARBA00022729"/>
    </source>
</evidence>
<evidence type="ECO:0000256" key="3">
    <source>
        <dbReference type="ARBA" id="ARBA00004613"/>
    </source>
</evidence>
<evidence type="ECO:0000256" key="1">
    <source>
        <dbReference type="ARBA" id="ARBA00004196"/>
    </source>
</evidence>
<dbReference type="InterPro" id="IPR036116">
    <property type="entry name" value="FN3_sf"/>
</dbReference>
<evidence type="ECO:0000256" key="8">
    <source>
        <dbReference type="SAM" id="SignalP"/>
    </source>
</evidence>
<comment type="subcellular location">
    <subcellularLocation>
        <location evidence="1">Cell envelope</location>
    </subcellularLocation>
    <subcellularLocation>
        <location evidence="2">Cell outer membrane</location>
    </subcellularLocation>
    <subcellularLocation>
        <location evidence="3">Secreted</location>
    </subcellularLocation>
</comment>
<keyword evidence="4" id="KW-0964">Secreted</keyword>
<evidence type="ECO:0000259" key="9">
    <source>
        <dbReference type="PROSITE" id="PS50853"/>
    </source>
</evidence>
<dbReference type="InterPro" id="IPR012334">
    <property type="entry name" value="Pectin_lyas_fold"/>
</dbReference>
<evidence type="ECO:0000256" key="6">
    <source>
        <dbReference type="ARBA" id="ARBA00023136"/>
    </source>
</evidence>
<dbReference type="PROSITE" id="PS50853">
    <property type="entry name" value="FN3"/>
    <property type="match status" value="1"/>
</dbReference>
<evidence type="ECO:0000256" key="2">
    <source>
        <dbReference type="ARBA" id="ARBA00004442"/>
    </source>
</evidence>
<dbReference type="RefSeq" id="WP_132434082.1">
    <property type="nucleotide sequence ID" value="NZ_SLWK01000007.1"/>
</dbReference>
<keyword evidence="5 8" id="KW-0732">Signal</keyword>
<dbReference type="InterPro" id="IPR003961">
    <property type="entry name" value="FN3_dom"/>
</dbReference>
<proteinExistence type="predicted"/>
<dbReference type="InterPro" id="IPR059226">
    <property type="entry name" value="Choice_anch_Q_dom"/>
</dbReference>
<dbReference type="SMART" id="SM00710">
    <property type="entry name" value="PbH1"/>
    <property type="match status" value="6"/>
</dbReference>
<dbReference type="NCBIfam" id="TIGR04183">
    <property type="entry name" value="Por_Secre_tail"/>
    <property type="match status" value="1"/>
</dbReference>
<feature type="chain" id="PRO_5020780557" evidence="8">
    <location>
        <begin position="20"/>
        <end position="1292"/>
    </location>
</feature>
<dbReference type="GO" id="GO:0005576">
    <property type="term" value="C:extracellular region"/>
    <property type="evidence" value="ECO:0007669"/>
    <property type="project" value="UniProtKB-SubCell"/>
</dbReference>
<accession>A0A4R2GHF1</accession>
<name>A0A4R2GHF1_9BACT</name>
<dbReference type="NCBIfam" id="TIGR01376">
    <property type="entry name" value="POMP_repeat"/>
    <property type="match status" value="1"/>
</dbReference>
<dbReference type="Pfam" id="PF02415">
    <property type="entry name" value="Chlam_PMP"/>
    <property type="match status" value="3"/>
</dbReference>
<dbReference type="Gene3D" id="2.60.40.10">
    <property type="entry name" value="Immunoglobulins"/>
    <property type="match status" value="1"/>
</dbReference>
<gene>
    <name evidence="10" type="ORF">EV194_107151</name>
</gene>
<keyword evidence="6" id="KW-0472">Membrane</keyword>
<evidence type="ECO:0000256" key="7">
    <source>
        <dbReference type="ARBA" id="ARBA00023237"/>
    </source>
</evidence>
<dbReference type="InterPro" id="IPR026444">
    <property type="entry name" value="Secre_tail"/>
</dbReference>
<reference evidence="10 11" key="1">
    <citation type="submission" date="2019-03" db="EMBL/GenBank/DDBJ databases">
        <title>Genomic Encyclopedia of Type Strains, Phase IV (KMG-IV): sequencing the most valuable type-strain genomes for metagenomic binning, comparative biology and taxonomic classification.</title>
        <authorList>
            <person name="Goeker M."/>
        </authorList>
    </citation>
    <scope>NUCLEOTIDE SEQUENCE [LARGE SCALE GENOMIC DNA]</scope>
    <source>
        <strain evidence="10 11">DSM 24179</strain>
    </source>
</reference>
<dbReference type="Gene3D" id="2.160.20.10">
    <property type="entry name" value="Single-stranded right-handed beta-helix, Pectin lyase-like"/>
    <property type="match status" value="3"/>
</dbReference>
<comment type="caution">
    <text evidence="10">The sequence shown here is derived from an EMBL/GenBank/DDBJ whole genome shotgun (WGS) entry which is preliminary data.</text>
</comment>
<evidence type="ECO:0000313" key="10">
    <source>
        <dbReference type="EMBL" id="TCO07767.1"/>
    </source>
</evidence>
<dbReference type="Proteomes" id="UP000295221">
    <property type="component" value="Unassembled WGS sequence"/>
</dbReference>
<feature type="domain" description="Fibronectin type-III" evidence="9">
    <location>
        <begin position="775"/>
        <end position="865"/>
    </location>
</feature>
<dbReference type="PANTHER" id="PTHR11319">
    <property type="entry name" value="G PROTEIN-COUPLED RECEPTOR-RELATED"/>
    <property type="match status" value="1"/>
</dbReference>
<dbReference type="SUPFAM" id="SSF51126">
    <property type="entry name" value="Pectin lyase-like"/>
    <property type="match status" value="3"/>
</dbReference>
<dbReference type="InterPro" id="IPR003368">
    <property type="entry name" value="POMP_repeat"/>
</dbReference>
<dbReference type="SUPFAM" id="SSF49265">
    <property type="entry name" value="Fibronectin type III"/>
    <property type="match status" value="1"/>
</dbReference>
<evidence type="ECO:0000313" key="11">
    <source>
        <dbReference type="Proteomes" id="UP000295221"/>
    </source>
</evidence>
<dbReference type="InterPro" id="IPR013783">
    <property type="entry name" value="Ig-like_fold"/>
</dbReference>